<evidence type="ECO:0000313" key="1">
    <source>
        <dbReference type="EMBL" id="KAK0463058.1"/>
    </source>
</evidence>
<accession>A0AA39NCN3</accession>
<dbReference type="Proteomes" id="UP001175211">
    <property type="component" value="Unassembled WGS sequence"/>
</dbReference>
<evidence type="ECO:0000313" key="2">
    <source>
        <dbReference type="Proteomes" id="UP001175211"/>
    </source>
</evidence>
<reference evidence="1" key="1">
    <citation type="submission" date="2023-06" db="EMBL/GenBank/DDBJ databases">
        <authorList>
            <consortium name="Lawrence Berkeley National Laboratory"/>
            <person name="Ahrendt S."/>
            <person name="Sahu N."/>
            <person name="Indic B."/>
            <person name="Wong-Bajracharya J."/>
            <person name="Merenyi Z."/>
            <person name="Ke H.-M."/>
            <person name="Monk M."/>
            <person name="Kocsube S."/>
            <person name="Drula E."/>
            <person name="Lipzen A."/>
            <person name="Balint B."/>
            <person name="Henrissat B."/>
            <person name="Andreopoulos B."/>
            <person name="Martin F.M."/>
            <person name="Harder C.B."/>
            <person name="Rigling D."/>
            <person name="Ford K.L."/>
            <person name="Foster G.D."/>
            <person name="Pangilinan J."/>
            <person name="Papanicolaou A."/>
            <person name="Barry K."/>
            <person name="LaButti K."/>
            <person name="Viragh M."/>
            <person name="Koriabine M."/>
            <person name="Yan M."/>
            <person name="Riley R."/>
            <person name="Champramary S."/>
            <person name="Plett K.L."/>
            <person name="Tsai I.J."/>
            <person name="Slot J."/>
            <person name="Sipos G."/>
            <person name="Plett J."/>
            <person name="Nagy L.G."/>
            <person name="Grigoriev I.V."/>
        </authorList>
    </citation>
    <scope>NUCLEOTIDE SEQUENCE</scope>
    <source>
        <strain evidence="1">CCBAS 213</strain>
    </source>
</reference>
<sequence length="492" mass="54580">MGDGSNADNGDVLTASQHVLSAAAPIDRNTELDSIVNEMRTFIAGENRHANLDGCLTVRCKTEEIEDAVYALGIVFDLHYSDSRGNLCVTFTLRSNTPTVVDDDEELRGIIRGDLLDTPIRSIAKKLRKWILDPTSSTSVRVSNVEKAKQLASLFRLAVWQPEGTMTVILTKPRKSRLGKVIDERRLELVLRQRRVPSIKKGLRKLAKNGPVKSLVCKLRQFTSDVDGPRSMTIPCDAFNSKAAKLADVFSLDATPESDVVILTKRTQGPIVVGNRLLADVLSQNGKRQREEDEEVEVLTDSFRAPEEKVGFNIDEEAGKLLKNGCSEAKQFFFKEIPDLQQVSDISLLEKRLQEFADDPDVSSFVIPFTADPRLAPLAKSLHLKLTHKGGQTIVRNPKFKKESTEVISVQGSQKKLKISASSEIPEEFPDIDPSVLRLWLKTFVDDDHAPAEMTIPPTGEKTRDALCELATAFGLNYTLSDGFVTVRKAVR</sequence>
<gene>
    <name evidence="1" type="ORF">EV420DRAFT_1639149</name>
</gene>
<proteinExistence type="predicted"/>
<dbReference type="RefSeq" id="XP_060334524.1">
    <property type="nucleotide sequence ID" value="XM_060476931.1"/>
</dbReference>
<keyword evidence="2" id="KW-1185">Reference proteome</keyword>
<organism evidence="1 2">
    <name type="scientific">Armillaria tabescens</name>
    <name type="common">Ringless honey mushroom</name>
    <name type="synonym">Agaricus tabescens</name>
    <dbReference type="NCBI Taxonomy" id="1929756"/>
    <lineage>
        <taxon>Eukaryota</taxon>
        <taxon>Fungi</taxon>
        <taxon>Dikarya</taxon>
        <taxon>Basidiomycota</taxon>
        <taxon>Agaricomycotina</taxon>
        <taxon>Agaricomycetes</taxon>
        <taxon>Agaricomycetidae</taxon>
        <taxon>Agaricales</taxon>
        <taxon>Marasmiineae</taxon>
        <taxon>Physalacriaceae</taxon>
        <taxon>Desarmillaria</taxon>
    </lineage>
</organism>
<dbReference type="EMBL" id="JAUEPS010000008">
    <property type="protein sequence ID" value="KAK0463058.1"/>
    <property type="molecule type" value="Genomic_DNA"/>
</dbReference>
<dbReference type="AlphaFoldDB" id="A0AA39NCN3"/>
<comment type="caution">
    <text evidence="1">The sequence shown here is derived from an EMBL/GenBank/DDBJ whole genome shotgun (WGS) entry which is preliminary data.</text>
</comment>
<protein>
    <submittedName>
        <fullName evidence="1">Uncharacterized protein</fullName>
    </submittedName>
</protein>
<dbReference type="GeneID" id="85360479"/>
<name>A0AA39NCN3_ARMTA</name>